<dbReference type="InterPro" id="IPR022953">
    <property type="entry name" value="ATP_PFK"/>
</dbReference>
<dbReference type="PRINTS" id="PR00476">
    <property type="entry name" value="PHFRCTKINASE"/>
</dbReference>
<comment type="subunit">
    <text evidence="9">Homodimer or homotetramer.</text>
</comment>
<comment type="activity regulation">
    <text evidence="9">Non-allosteric.</text>
</comment>
<feature type="site" description="Important for catalytic activity; stabilizes the transition state when the phosphoryl donor is PPi" evidence="9">
    <location>
        <position position="123"/>
    </location>
</feature>
<dbReference type="InterPro" id="IPR015912">
    <property type="entry name" value="Phosphofructokinase_CS"/>
</dbReference>
<dbReference type="GO" id="GO:0030388">
    <property type="term" value="P:fructose 1,6-bisphosphate metabolic process"/>
    <property type="evidence" value="ECO:0007669"/>
    <property type="project" value="TreeGrafter"/>
</dbReference>
<feature type="site" description="Important for catalytic activity and substrate specificity; stabilizes the transition state when the phosphoryl donor is PPi; prevents ATP from binding by mimicking the alpha-phosphate group of ATP" evidence="9">
    <location>
        <position position="103"/>
    </location>
</feature>
<feature type="binding site" description="in other chain" evidence="9">
    <location>
        <begin position="168"/>
        <end position="170"/>
    </location>
    <ligand>
        <name>substrate</name>
        <note>ligand shared between dimeric partners</note>
    </ligand>
</feature>
<dbReference type="EMBL" id="PGEZ01000001">
    <property type="protein sequence ID" value="PJJ56051.1"/>
    <property type="molecule type" value="Genomic_DNA"/>
</dbReference>
<dbReference type="InterPro" id="IPR012829">
    <property type="entry name" value="Phosphofructokinase_III"/>
</dbReference>
<dbReference type="Proteomes" id="UP000230842">
    <property type="component" value="Unassembled WGS sequence"/>
</dbReference>
<dbReference type="PANTHER" id="PTHR13697:SF52">
    <property type="entry name" value="ATP-DEPENDENT 6-PHOSPHOFRUCTOKINASE 3"/>
    <property type="match status" value="1"/>
</dbReference>
<evidence type="ECO:0000313" key="12">
    <source>
        <dbReference type="Proteomes" id="UP000230842"/>
    </source>
</evidence>
<keyword evidence="5 9" id="KW-0479">Metal-binding</keyword>
<comment type="pathway">
    <text evidence="2 9">Carbohydrate degradation; glycolysis; D-glyceraldehyde 3-phosphate and glycerone phosphate from D-glucose: step 3/4.</text>
</comment>
<evidence type="ECO:0000256" key="7">
    <source>
        <dbReference type="ARBA" id="ARBA00022842"/>
    </source>
</evidence>
<dbReference type="Gene3D" id="3.40.50.460">
    <property type="entry name" value="Phosphofructokinase domain"/>
    <property type="match status" value="1"/>
</dbReference>
<evidence type="ECO:0000259" key="10">
    <source>
        <dbReference type="Pfam" id="PF00365"/>
    </source>
</evidence>
<dbReference type="GO" id="GO:0005524">
    <property type="term" value="F:ATP binding"/>
    <property type="evidence" value="ECO:0007669"/>
    <property type="project" value="InterPro"/>
</dbReference>
<name>A0A0B2B2N2_9ACTN</name>
<dbReference type="HAMAP" id="MF_01976">
    <property type="entry name" value="Phosphofructokinase_III"/>
    <property type="match status" value="1"/>
</dbReference>
<feature type="active site" description="Proton acceptor" evidence="9">
    <location>
        <position position="126"/>
    </location>
</feature>
<evidence type="ECO:0000256" key="5">
    <source>
        <dbReference type="ARBA" id="ARBA00022723"/>
    </source>
</evidence>
<feature type="domain" description="Phosphofructokinase" evidence="10">
    <location>
        <begin position="2"/>
        <end position="296"/>
    </location>
</feature>
<dbReference type="GO" id="GO:0047334">
    <property type="term" value="F:diphosphate-fructose-6-phosphate 1-phosphotransferase activity"/>
    <property type="evidence" value="ECO:0007669"/>
    <property type="project" value="UniProtKB-EC"/>
</dbReference>
<dbReference type="PANTHER" id="PTHR13697">
    <property type="entry name" value="PHOSPHOFRUCTOKINASE"/>
    <property type="match status" value="1"/>
</dbReference>
<dbReference type="AlphaFoldDB" id="A0A0B2B2N2"/>
<dbReference type="SUPFAM" id="SSF53784">
    <property type="entry name" value="Phosphofructokinase"/>
    <property type="match status" value="1"/>
</dbReference>
<evidence type="ECO:0000256" key="2">
    <source>
        <dbReference type="ARBA" id="ARBA00004679"/>
    </source>
</evidence>
<comment type="similarity">
    <text evidence="9">Belongs to the phosphofructokinase type A (PFKA) family. Mixed-substrate PFK group III subfamily.</text>
</comment>
<comment type="caution">
    <text evidence="11">The sequence shown here is derived from an EMBL/GenBank/DDBJ whole genome shotgun (WGS) entry which is preliminary data.</text>
</comment>
<dbReference type="RefSeq" id="WP_039368652.1">
    <property type="nucleotide sequence ID" value="NZ_PGEZ01000001.1"/>
</dbReference>
<evidence type="ECO:0000256" key="8">
    <source>
        <dbReference type="ARBA" id="ARBA00023152"/>
    </source>
</evidence>
<dbReference type="Pfam" id="PF00365">
    <property type="entry name" value="PFK"/>
    <property type="match status" value="1"/>
</dbReference>
<comment type="cofactor">
    <cofactor evidence="1 9">
        <name>Mg(2+)</name>
        <dbReference type="ChEBI" id="CHEBI:18420"/>
    </cofactor>
</comment>
<evidence type="ECO:0000256" key="3">
    <source>
        <dbReference type="ARBA" id="ARBA00022490"/>
    </source>
</evidence>
<dbReference type="GO" id="GO:0061621">
    <property type="term" value="P:canonical glycolysis"/>
    <property type="evidence" value="ECO:0007669"/>
    <property type="project" value="TreeGrafter"/>
</dbReference>
<keyword evidence="6 9" id="KW-0418">Kinase</keyword>
<evidence type="ECO:0000256" key="9">
    <source>
        <dbReference type="HAMAP-Rule" id="MF_01976"/>
    </source>
</evidence>
<feature type="binding site" description="in other chain" evidence="9">
    <location>
        <position position="220"/>
    </location>
    <ligand>
        <name>substrate</name>
        <note>ligand shared between dimeric partners</note>
    </ligand>
</feature>
<keyword evidence="7 9" id="KW-0460">Magnesium</keyword>
<dbReference type="GO" id="GO:0006002">
    <property type="term" value="P:fructose 6-phosphate metabolic process"/>
    <property type="evidence" value="ECO:0007669"/>
    <property type="project" value="InterPro"/>
</dbReference>
<dbReference type="GO" id="GO:0046872">
    <property type="term" value="F:metal ion binding"/>
    <property type="evidence" value="ECO:0007669"/>
    <property type="project" value="UniProtKB-KW"/>
</dbReference>
<feature type="binding site" evidence="9">
    <location>
        <position position="10"/>
    </location>
    <ligand>
        <name>diphosphate</name>
        <dbReference type="ChEBI" id="CHEBI:33019"/>
    </ligand>
</feature>
<evidence type="ECO:0000256" key="4">
    <source>
        <dbReference type="ARBA" id="ARBA00022679"/>
    </source>
</evidence>
<accession>A0A0B2B2N2</accession>
<dbReference type="OrthoDB" id="9802503at2"/>
<dbReference type="Gene3D" id="3.40.50.450">
    <property type="match status" value="1"/>
</dbReference>
<proteinExistence type="inferred from homology"/>
<evidence type="ECO:0000256" key="6">
    <source>
        <dbReference type="ARBA" id="ARBA00022777"/>
    </source>
</evidence>
<organism evidence="11 12">
    <name type="scientific">Mumia flava</name>
    <dbReference type="NCBI Taxonomy" id="1348852"/>
    <lineage>
        <taxon>Bacteria</taxon>
        <taxon>Bacillati</taxon>
        <taxon>Actinomycetota</taxon>
        <taxon>Actinomycetes</taxon>
        <taxon>Propionibacteriales</taxon>
        <taxon>Nocardioidaceae</taxon>
        <taxon>Mumia</taxon>
    </lineage>
</organism>
<evidence type="ECO:0000313" key="11">
    <source>
        <dbReference type="EMBL" id="PJJ56051.1"/>
    </source>
</evidence>
<dbReference type="InterPro" id="IPR035966">
    <property type="entry name" value="PKF_sf"/>
</dbReference>
<protein>
    <recommendedName>
        <fullName evidence="9">Pyrophosphate--fructose 6-phosphate 1-phosphotransferase</fullName>
        <ecNumber evidence="9">2.7.1.90</ecNumber>
    </recommendedName>
    <alternativeName>
        <fullName evidence="9">6-phosphofructokinase, pyrophosphate dependent</fullName>
    </alternativeName>
    <alternativeName>
        <fullName evidence="9">PPi-dependent phosphofructokinase</fullName>
        <shortName evidence="9">PPi-PFK</shortName>
    </alternativeName>
    <alternativeName>
        <fullName evidence="9">Pyrophosphate-dependent 6-phosphofructose-1-kinase</fullName>
    </alternativeName>
</protein>
<dbReference type="GO" id="GO:0003872">
    <property type="term" value="F:6-phosphofructokinase activity"/>
    <property type="evidence" value="ECO:0007669"/>
    <property type="project" value="UniProtKB-UniRule"/>
</dbReference>
<dbReference type="EC" id="2.7.1.90" evidence="9"/>
<dbReference type="GO" id="GO:0070095">
    <property type="term" value="F:fructose-6-phosphate binding"/>
    <property type="evidence" value="ECO:0007669"/>
    <property type="project" value="TreeGrafter"/>
</dbReference>
<dbReference type="UniPathway" id="UPA00109">
    <property type="reaction ID" value="UER00182"/>
</dbReference>
<keyword evidence="4 9" id="KW-0808">Transferase</keyword>
<feature type="binding site" evidence="9">
    <location>
        <position position="102"/>
    </location>
    <ligand>
        <name>Mg(2+)</name>
        <dbReference type="ChEBI" id="CHEBI:18420"/>
        <note>catalytic</note>
    </ligand>
</feature>
<dbReference type="GO" id="GO:0042802">
    <property type="term" value="F:identical protein binding"/>
    <property type="evidence" value="ECO:0007669"/>
    <property type="project" value="TreeGrafter"/>
</dbReference>
<comment type="caution">
    <text evidence="9">Lacks conserved residue(s) required for the propagation of feature annotation.</text>
</comment>
<feature type="binding site" description="in other chain" evidence="9">
    <location>
        <begin position="270"/>
        <end position="273"/>
    </location>
    <ligand>
        <name>substrate</name>
        <note>ligand shared between dimeric partners</note>
    </ligand>
</feature>
<feature type="binding site" description="in other chain" evidence="9">
    <location>
        <begin position="124"/>
        <end position="126"/>
    </location>
    <ligand>
        <name>substrate</name>
        <note>ligand shared between dimeric partners</note>
    </ligand>
</feature>
<feature type="binding site" evidence="9">
    <location>
        <position position="264"/>
    </location>
    <ligand>
        <name>substrate</name>
        <note>ligand shared between dimeric partners</note>
    </ligand>
</feature>
<dbReference type="PIRSF" id="PIRSF000532">
    <property type="entry name" value="ATP_PFK_prok"/>
    <property type="match status" value="1"/>
</dbReference>
<dbReference type="PROSITE" id="PS00433">
    <property type="entry name" value="PHOSPHOFRUCTOKINASE"/>
    <property type="match status" value="1"/>
</dbReference>
<gene>
    <name evidence="9" type="primary">pfp</name>
    <name evidence="11" type="ORF">CLV56_0255</name>
</gene>
<reference evidence="11 12" key="1">
    <citation type="submission" date="2017-11" db="EMBL/GenBank/DDBJ databases">
        <title>Genomic Encyclopedia of Archaeal and Bacterial Type Strains, Phase II (KMG-II): From Individual Species to Whole Genera.</title>
        <authorList>
            <person name="Goeker M."/>
        </authorList>
    </citation>
    <scope>NUCLEOTIDE SEQUENCE [LARGE SCALE GENOMIC DNA]</scope>
    <source>
        <strain evidence="11 12">DSM 27763</strain>
    </source>
</reference>
<dbReference type="GO" id="GO:0005945">
    <property type="term" value="C:6-phosphofructokinase complex"/>
    <property type="evidence" value="ECO:0007669"/>
    <property type="project" value="TreeGrafter"/>
</dbReference>
<evidence type="ECO:0000256" key="1">
    <source>
        <dbReference type="ARBA" id="ARBA00001946"/>
    </source>
</evidence>
<dbReference type="GO" id="GO:0048029">
    <property type="term" value="F:monosaccharide binding"/>
    <property type="evidence" value="ECO:0007669"/>
    <property type="project" value="TreeGrafter"/>
</dbReference>
<comment type="function">
    <text evidence="9">Catalyzes the phosphorylation of D-fructose 6-phosphate, the first committing step of glycolysis. Uses inorganic phosphate (PPi) as phosphoryl donor instead of ATP like common ATP-dependent phosphofructokinases (ATP-PFKs), which renders the reaction reversible, and can thus function both in glycolysis and gluconeogenesis. Consistently, PPi-PFK can replace the enzymes of both the forward (ATP-PFK) and reverse (fructose-bisphosphatase (FBPase)) reactions.</text>
</comment>
<keyword evidence="3 9" id="KW-0963">Cytoplasm</keyword>
<sequence length="340" mass="34713">MRIGVLTGGGDCPGLNAALRAVVMASDARGWDVVGFADGWRGPMDADARPLGIDDVADVLDRGGTILGSSRTNPVGVDGGLERVGAGLAAHGCDALVAIGGEDTLGVANTLARTGVSVVGIPKTIDDDLGATDVTIGHSTAVGIATEAVDRVRTTAQSHLRPVVVEVMGRHAGWLALRSAIAGGAQAALIPERPFDLDEVQDRVAASLARRRAPVVVVAEGALPAGGAETVSSGETDAFGHIRLGGVGEWLAARLDERNDADVRAVVLGHVQRGGPPSAFDRELGTRLGLAAVDAVAQGSWGSMAALRGEQVELVALADAVRELKLVPAQQYDAIAPLLR</sequence>
<comment type="catalytic activity">
    <reaction evidence="9">
        <text>beta-D-fructose 6-phosphate + diphosphate = beta-D-fructose 1,6-bisphosphate + phosphate + H(+)</text>
        <dbReference type="Rhea" id="RHEA:13613"/>
        <dbReference type="ChEBI" id="CHEBI:15378"/>
        <dbReference type="ChEBI" id="CHEBI:32966"/>
        <dbReference type="ChEBI" id="CHEBI:33019"/>
        <dbReference type="ChEBI" id="CHEBI:43474"/>
        <dbReference type="ChEBI" id="CHEBI:57634"/>
        <dbReference type="EC" id="2.7.1.90"/>
    </reaction>
</comment>
<comment type="subcellular location">
    <subcellularLocation>
        <location evidence="9">Cytoplasm</location>
    </subcellularLocation>
</comment>
<dbReference type="InterPro" id="IPR000023">
    <property type="entry name" value="Phosphofructokinase_dom"/>
</dbReference>
<feature type="binding site" evidence="9">
    <location>
        <position position="161"/>
    </location>
    <ligand>
        <name>substrate</name>
        <note>ligand shared between dimeric partners</note>
    </ligand>
</feature>
<dbReference type="InterPro" id="IPR012003">
    <property type="entry name" value="ATP_PFK_prok-type"/>
</dbReference>
<dbReference type="NCBIfam" id="NF002872">
    <property type="entry name" value="PRK03202.1"/>
    <property type="match status" value="1"/>
</dbReference>
<keyword evidence="12" id="KW-1185">Reference proteome</keyword>
<dbReference type="GO" id="GO:0016208">
    <property type="term" value="F:AMP binding"/>
    <property type="evidence" value="ECO:0007669"/>
    <property type="project" value="TreeGrafter"/>
</dbReference>
<keyword evidence="8 9" id="KW-0324">Glycolysis</keyword>